<dbReference type="Proteomes" id="UP000295626">
    <property type="component" value="Unassembled WGS sequence"/>
</dbReference>
<name>A0ABY2DLY1_9ACTN</name>
<organism evidence="1 2">
    <name type="scientific">Micromonospora fluostatini</name>
    <dbReference type="NCBI Taxonomy" id="1629071"/>
    <lineage>
        <taxon>Bacteria</taxon>
        <taxon>Bacillati</taxon>
        <taxon>Actinomycetota</taxon>
        <taxon>Actinomycetes</taxon>
        <taxon>Micromonosporales</taxon>
        <taxon>Micromonosporaceae</taxon>
        <taxon>Micromonospora</taxon>
    </lineage>
</organism>
<dbReference type="Pfam" id="PF08843">
    <property type="entry name" value="AbiEii"/>
    <property type="match status" value="1"/>
</dbReference>
<reference evidence="1 2" key="1">
    <citation type="submission" date="2019-02" db="EMBL/GenBank/DDBJ databases">
        <title>Draft genome sequences of novel Actinobacteria.</title>
        <authorList>
            <person name="Sahin N."/>
            <person name="Ay H."/>
            <person name="Saygin H."/>
        </authorList>
    </citation>
    <scope>NUCLEOTIDE SEQUENCE [LARGE SCALE GENOMIC DNA]</scope>
    <source>
        <strain evidence="1 2">JCM 30529</strain>
    </source>
</reference>
<evidence type="ECO:0000313" key="2">
    <source>
        <dbReference type="Proteomes" id="UP000295626"/>
    </source>
</evidence>
<comment type="caution">
    <text evidence="1">The sequence shown here is derived from an EMBL/GenBank/DDBJ whole genome shotgun (WGS) entry which is preliminary data.</text>
</comment>
<dbReference type="GO" id="GO:0016740">
    <property type="term" value="F:transferase activity"/>
    <property type="evidence" value="ECO:0007669"/>
    <property type="project" value="UniProtKB-KW"/>
</dbReference>
<dbReference type="EMBL" id="SMKE01000008">
    <property type="protein sequence ID" value="TDC02432.1"/>
    <property type="molecule type" value="Genomic_DNA"/>
</dbReference>
<accession>A0ABY2DLY1</accession>
<dbReference type="InterPro" id="IPR014942">
    <property type="entry name" value="AbiEii"/>
</dbReference>
<protein>
    <submittedName>
        <fullName evidence="1">Nucleotidyl transferase AbiEii/AbiGii toxin family protein</fullName>
    </submittedName>
</protein>
<evidence type="ECO:0000313" key="1">
    <source>
        <dbReference type="EMBL" id="TDC02432.1"/>
    </source>
</evidence>
<proteinExistence type="predicted"/>
<keyword evidence="1" id="KW-0808">Transferase</keyword>
<keyword evidence="2" id="KW-1185">Reference proteome</keyword>
<sequence length="271" mass="30013">MHQIYALEGFLARLAQPPYRDRLVLKGGVLLAAYAARRPTRDVDLQGRWISNDVDEVRGIVRRIAASDVDDGLVIDAESATAETIRDDDTYAGVRVSLNGTLAAARLTFHVDVNVGDPIWPEPQPIRLPRLLDGEIVMIGYPLTMVFAEKLVTALQRGVANTRWRDFADVYLLSGRHDVDGEELAVAMRRVADYRGVALVPLTEALEGYSSLAQSRWAAWRRKHRLDDRAPRDFDEVLQRASLLADPALTGGALGLTWTSATLGWTRNGAE</sequence>
<gene>
    <name evidence="1" type="ORF">E1091_00795</name>
</gene>